<dbReference type="InterPro" id="IPR011009">
    <property type="entry name" value="Kinase-like_dom_sf"/>
</dbReference>
<proteinExistence type="inferred from homology"/>
<dbReference type="PROSITE" id="PS50011">
    <property type="entry name" value="PROTEIN_KINASE_DOM"/>
    <property type="match status" value="1"/>
</dbReference>
<feature type="binding site" evidence="4">
    <location>
        <position position="71"/>
    </location>
    <ligand>
        <name>ATP</name>
        <dbReference type="ChEBI" id="CHEBI:30616"/>
    </ligand>
</feature>
<evidence type="ECO:0000313" key="8">
    <source>
        <dbReference type="EMBL" id="KAK0418220.1"/>
    </source>
</evidence>
<dbReference type="PROSITE" id="PS00108">
    <property type="entry name" value="PROTEIN_KINASE_ST"/>
    <property type="match status" value="1"/>
</dbReference>
<evidence type="ECO:0000259" key="7">
    <source>
        <dbReference type="PROSITE" id="PS50011"/>
    </source>
</evidence>
<keyword evidence="2 4" id="KW-0547">Nucleotide-binding</keyword>
<evidence type="ECO:0000313" key="9">
    <source>
        <dbReference type="Proteomes" id="UP001175271"/>
    </source>
</evidence>
<evidence type="ECO:0000256" key="2">
    <source>
        <dbReference type="ARBA" id="ARBA00022741"/>
    </source>
</evidence>
<dbReference type="PROSITE" id="PS00107">
    <property type="entry name" value="PROTEIN_KINASE_ATP"/>
    <property type="match status" value="1"/>
</dbReference>
<keyword evidence="5" id="KW-0418">Kinase</keyword>
<dbReference type="InterPro" id="IPR000719">
    <property type="entry name" value="Prot_kinase_dom"/>
</dbReference>
<keyword evidence="9" id="KW-1185">Reference proteome</keyword>
<dbReference type="PANTHER" id="PTHR11909">
    <property type="entry name" value="CASEIN KINASE-RELATED"/>
    <property type="match status" value="1"/>
</dbReference>
<dbReference type="InterPro" id="IPR008271">
    <property type="entry name" value="Ser/Thr_kinase_AS"/>
</dbReference>
<evidence type="ECO:0000256" key="5">
    <source>
        <dbReference type="RuleBase" id="RU000304"/>
    </source>
</evidence>
<gene>
    <name evidence="8" type="ORF">QR680_013440</name>
</gene>
<protein>
    <recommendedName>
        <fullName evidence="1">non-specific serine/threonine protein kinase</fullName>
        <ecNumber evidence="1">2.7.11.1</ecNumber>
    </recommendedName>
</protein>
<keyword evidence="5" id="KW-0723">Serine/threonine-protein kinase</keyword>
<name>A0AA39M2I1_9BILA</name>
<feature type="region of interest" description="Disordered" evidence="6">
    <location>
        <begin position="339"/>
        <end position="371"/>
    </location>
</feature>
<dbReference type="InterPro" id="IPR017441">
    <property type="entry name" value="Protein_kinase_ATP_BS"/>
</dbReference>
<dbReference type="Proteomes" id="UP001175271">
    <property type="component" value="Unassembled WGS sequence"/>
</dbReference>
<dbReference type="SMART" id="SM00220">
    <property type="entry name" value="S_TKc"/>
    <property type="match status" value="1"/>
</dbReference>
<evidence type="ECO:0000256" key="1">
    <source>
        <dbReference type="ARBA" id="ARBA00012513"/>
    </source>
</evidence>
<comment type="similarity">
    <text evidence="5">Belongs to the protein kinase superfamily.</text>
</comment>
<evidence type="ECO:0000256" key="6">
    <source>
        <dbReference type="SAM" id="MobiDB-lite"/>
    </source>
</evidence>
<feature type="domain" description="Protein kinase" evidence="7">
    <location>
        <begin position="42"/>
        <end position="341"/>
    </location>
</feature>
<dbReference type="EMBL" id="JAUCMV010000002">
    <property type="protein sequence ID" value="KAK0418220.1"/>
    <property type="molecule type" value="Genomic_DNA"/>
</dbReference>
<dbReference type="InterPro" id="IPR050235">
    <property type="entry name" value="CK1_Ser-Thr_kinase"/>
</dbReference>
<evidence type="ECO:0000256" key="3">
    <source>
        <dbReference type="ARBA" id="ARBA00022840"/>
    </source>
</evidence>
<dbReference type="GO" id="GO:0004674">
    <property type="term" value="F:protein serine/threonine kinase activity"/>
    <property type="evidence" value="ECO:0007669"/>
    <property type="project" value="UniProtKB-KW"/>
</dbReference>
<reference evidence="8" key="1">
    <citation type="submission" date="2023-06" db="EMBL/GenBank/DDBJ databases">
        <title>Genomic analysis of the entomopathogenic nematode Steinernema hermaphroditum.</title>
        <authorList>
            <person name="Schwarz E.M."/>
            <person name="Heppert J.K."/>
            <person name="Baniya A."/>
            <person name="Schwartz H.T."/>
            <person name="Tan C.-H."/>
            <person name="Antoshechkin I."/>
            <person name="Sternberg P.W."/>
            <person name="Goodrich-Blair H."/>
            <person name="Dillman A.R."/>
        </authorList>
    </citation>
    <scope>NUCLEOTIDE SEQUENCE</scope>
    <source>
        <strain evidence="8">PS9179</strain>
        <tissue evidence="8">Whole animal</tissue>
    </source>
</reference>
<dbReference type="GO" id="GO:0005524">
    <property type="term" value="F:ATP binding"/>
    <property type="evidence" value="ECO:0007669"/>
    <property type="project" value="UniProtKB-UniRule"/>
</dbReference>
<dbReference type="SUPFAM" id="SSF56112">
    <property type="entry name" value="Protein kinase-like (PK-like)"/>
    <property type="match status" value="1"/>
</dbReference>
<keyword evidence="3 4" id="KW-0067">ATP-binding</keyword>
<dbReference type="AlphaFoldDB" id="A0AA39M2I1"/>
<comment type="caution">
    <text evidence="8">The sequence shown here is derived from an EMBL/GenBank/DDBJ whole genome shotgun (WGS) entry which is preliminary data.</text>
</comment>
<organism evidence="8 9">
    <name type="scientific">Steinernema hermaphroditum</name>
    <dbReference type="NCBI Taxonomy" id="289476"/>
    <lineage>
        <taxon>Eukaryota</taxon>
        <taxon>Metazoa</taxon>
        <taxon>Ecdysozoa</taxon>
        <taxon>Nematoda</taxon>
        <taxon>Chromadorea</taxon>
        <taxon>Rhabditida</taxon>
        <taxon>Tylenchina</taxon>
        <taxon>Panagrolaimomorpha</taxon>
        <taxon>Strongyloidoidea</taxon>
        <taxon>Steinernematidae</taxon>
        <taxon>Steinernema</taxon>
    </lineage>
</organism>
<dbReference type="EC" id="2.7.11.1" evidence="1"/>
<keyword evidence="5" id="KW-0808">Transferase</keyword>
<accession>A0AA39M2I1</accession>
<dbReference type="Gene3D" id="1.10.510.10">
    <property type="entry name" value="Transferase(Phosphotransferase) domain 1"/>
    <property type="match status" value="1"/>
</dbReference>
<sequence>MTDPDKAQRIVRRTKRQKVPKHLLDGHDPKEKLFVSTATHRYQLVDVLGIGGFGVVYKVTQVSSKQQFAMKTEAVGATMKHSHLKIEMQVLRKVADSGDPMRQRHFVKIVDRGKTADFKFIVMEVVGDSLAHLQENSKTGRFDPLTSAYLSYQTAESIDNLHYFGFLHRDIKPHNFCLNQGTYPRTIYLLDFGTSRCFRGAKNKNTQTPRKIVKFVGSVNYASTTGLRMKEQSRRDDFETWFYMVIEFQHPELLVWREARSLQKHIELKEQFMAKSLDEPLKRYDRVREYINRLRYESLVDIDFIKIQLLKSQKLSSITQCIMSLRDGQLTVAKIPTRKTYDQEQEEGSRTGNVSRTLSTESTDFTKTDGG</sequence>
<dbReference type="Pfam" id="PF00069">
    <property type="entry name" value="Pkinase"/>
    <property type="match status" value="1"/>
</dbReference>
<evidence type="ECO:0000256" key="4">
    <source>
        <dbReference type="PROSITE-ProRule" id="PRU10141"/>
    </source>
</evidence>
<feature type="compositionally biased region" description="Polar residues" evidence="6">
    <location>
        <begin position="350"/>
        <end position="363"/>
    </location>
</feature>